<keyword evidence="2" id="KW-0602">Photosynthesis</keyword>
<dbReference type="PANTHER" id="PTHR47128">
    <property type="match status" value="1"/>
</dbReference>
<dbReference type="Pfam" id="PF05368">
    <property type="entry name" value="NmrA"/>
    <property type="match status" value="1"/>
</dbReference>
<protein>
    <submittedName>
        <fullName evidence="6">Conserved hypothetical plastid protein</fullName>
    </submittedName>
</protein>
<geneLocation type="chloroplast" evidence="6"/>
<evidence type="ECO:0000256" key="3">
    <source>
        <dbReference type="ARBA" id="ARBA00022640"/>
    </source>
</evidence>
<evidence type="ECO:0000256" key="1">
    <source>
        <dbReference type="ARBA" id="ARBA00004474"/>
    </source>
</evidence>
<evidence type="ECO:0000256" key="4">
    <source>
        <dbReference type="ARBA" id="ARBA00023276"/>
    </source>
</evidence>
<dbReference type="CDD" id="cd05243">
    <property type="entry name" value="SDR_a5"/>
    <property type="match status" value="1"/>
</dbReference>
<gene>
    <name evidence="6" type="primary">ycf39</name>
    <name evidence="6" type="ORF">mogbl171</name>
</gene>
<name>A0A2H4FGS8_9FLOR</name>
<comment type="subcellular location">
    <subcellularLocation>
        <location evidence="1">Plastid</location>
    </subcellularLocation>
</comment>
<dbReference type="InterPro" id="IPR044256">
    <property type="entry name" value="HCF244-like"/>
</dbReference>
<accession>A0A2H4FGS8</accession>
<dbReference type="InterPro" id="IPR008030">
    <property type="entry name" value="NmrA-like"/>
</dbReference>
<dbReference type="InterPro" id="IPR036291">
    <property type="entry name" value="NAD(P)-bd_dom_sf"/>
</dbReference>
<evidence type="ECO:0000256" key="2">
    <source>
        <dbReference type="ARBA" id="ARBA00022531"/>
    </source>
</evidence>
<keyword evidence="4" id="KW-0604">Photosystem II</keyword>
<evidence type="ECO:0000259" key="5">
    <source>
        <dbReference type="Pfam" id="PF05368"/>
    </source>
</evidence>
<dbReference type="GO" id="GO:0009536">
    <property type="term" value="C:plastid"/>
    <property type="evidence" value="ECO:0007669"/>
    <property type="project" value="UniProtKB-SubCell"/>
</dbReference>
<feature type="domain" description="NmrA-like" evidence="5">
    <location>
        <begin position="3"/>
        <end position="235"/>
    </location>
</feature>
<proteinExistence type="predicted"/>
<evidence type="ECO:0000313" key="6">
    <source>
        <dbReference type="EMBL" id="AOV83754.1"/>
    </source>
</evidence>
<reference evidence="6" key="1">
    <citation type="submission" date="2016-03" db="EMBL/GenBank/DDBJ databases">
        <title>Complete plastid genome of Kappaphycus alvarezii.</title>
        <authorList>
            <person name="Zhang L."/>
            <person name="Liu T."/>
            <person name="Liu N."/>
        </authorList>
    </citation>
    <scope>NUCLEOTIDE SEQUENCE</scope>
</reference>
<keyword evidence="3 6" id="KW-0934">Plastid</keyword>
<dbReference type="GO" id="GO:0009523">
    <property type="term" value="C:photosystem II"/>
    <property type="evidence" value="ECO:0007669"/>
    <property type="project" value="UniProtKB-KW"/>
</dbReference>
<sequence>MSLLVLGGTGTLGRQIVRKALDEGFQVKCLVRNFRKAAFLKSWGAELIYGDLKLPETIPMTLYGITAIVDASTARASDSSNTSQIDLYGKYILIEAAKLARVKRYIFFSILNAKKYQKIPLMSIKSQIEDRLIYSGLEYTIFPLAGFFQGLISQYALPILEQQPIWITGDATSIAYIDTQDIARLIIKSLSISETQKRVLPLVGNYSWSSLEIIKLCEKLSGRRANIFQVPIYLLILARQLTNLFQWTWNISERLTFIEIIARGDNFNTSMDNVYFVFNSKKDDIINLETYLQEYFTKIMKKLKEFNYKVNQDMERQKF</sequence>
<dbReference type="EMBL" id="KU892652">
    <property type="protein sequence ID" value="AOV83754.1"/>
    <property type="molecule type" value="Genomic_DNA"/>
</dbReference>
<organism evidence="6">
    <name type="scientific">Kappaphycus alvarezii</name>
    <dbReference type="NCBI Taxonomy" id="38544"/>
    <lineage>
        <taxon>Eukaryota</taxon>
        <taxon>Rhodophyta</taxon>
        <taxon>Florideophyceae</taxon>
        <taxon>Rhodymeniophycidae</taxon>
        <taxon>Gigartinales</taxon>
        <taxon>Solieriaceae</taxon>
        <taxon>Kappaphycus</taxon>
    </lineage>
</organism>
<dbReference type="SUPFAM" id="SSF51735">
    <property type="entry name" value="NAD(P)-binding Rossmann-fold domains"/>
    <property type="match status" value="1"/>
</dbReference>
<dbReference type="PANTHER" id="PTHR47128:SF2">
    <property type="entry name" value="PROTEIN HIGH CHLOROPHYLL FLUORESCENCE PHENOTYPE 244, CHLOROPLASTIC"/>
    <property type="match status" value="1"/>
</dbReference>
<dbReference type="GO" id="GO:0015979">
    <property type="term" value="P:photosynthesis"/>
    <property type="evidence" value="ECO:0007669"/>
    <property type="project" value="UniProtKB-KW"/>
</dbReference>
<dbReference type="AlphaFoldDB" id="A0A2H4FGS8"/>
<keyword evidence="6" id="KW-0150">Chloroplast</keyword>
<dbReference type="Gene3D" id="3.40.50.720">
    <property type="entry name" value="NAD(P)-binding Rossmann-like Domain"/>
    <property type="match status" value="1"/>
</dbReference>